<evidence type="ECO:0000313" key="2">
    <source>
        <dbReference type="Proteomes" id="UP000789342"/>
    </source>
</evidence>
<name>A0A9N9DV95_9GLOM</name>
<dbReference type="EMBL" id="CAJVPV010010536">
    <property type="protein sequence ID" value="CAG8652308.1"/>
    <property type="molecule type" value="Genomic_DNA"/>
</dbReference>
<dbReference type="AlphaFoldDB" id="A0A9N9DV95"/>
<comment type="caution">
    <text evidence="1">The sequence shown here is derived from an EMBL/GenBank/DDBJ whole genome shotgun (WGS) entry which is preliminary data.</text>
</comment>
<proteinExistence type="predicted"/>
<keyword evidence="2" id="KW-1185">Reference proteome</keyword>
<protein>
    <submittedName>
        <fullName evidence="1">16842_t:CDS:1</fullName>
    </submittedName>
</protein>
<evidence type="ECO:0000313" key="1">
    <source>
        <dbReference type="EMBL" id="CAG8652308.1"/>
    </source>
</evidence>
<dbReference type="Proteomes" id="UP000789342">
    <property type="component" value="Unassembled WGS sequence"/>
</dbReference>
<accession>A0A9N9DV95</accession>
<reference evidence="1" key="1">
    <citation type="submission" date="2021-06" db="EMBL/GenBank/DDBJ databases">
        <authorList>
            <person name="Kallberg Y."/>
            <person name="Tangrot J."/>
            <person name="Rosling A."/>
        </authorList>
    </citation>
    <scope>NUCLEOTIDE SEQUENCE</scope>
    <source>
        <strain evidence="1">CL551</strain>
    </source>
</reference>
<organism evidence="1 2">
    <name type="scientific">Acaulospora morrowiae</name>
    <dbReference type="NCBI Taxonomy" id="94023"/>
    <lineage>
        <taxon>Eukaryota</taxon>
        <taxon>Fungi</taxon>
        <taxon>Fungi incertae sedis</taxon>
        <taxon>Mucoromycota</taxon>
        <taxon>Glomeromycotina</taxon>
        <taxon>Glomeromycetes</taxon>
        <taxon>Diversisporales</taxon>
        <taxon>Acaulosporaceae</taxon>
        <taxon>Acaulospora</taxon>
    </lineage>
</organism>
<sequence>DVIIQVEPRVIYQQNWNKKTDHTHYRNQKVLEKLTDSGLDLKWEGNRDYSDGKESEYQGLFNDLLW</sequence>
<feature type="non-terminal residue" evidence="1">
    <location>
        <position position="1"/>
    </location>
</feature>
<gene>
    <name evidence="1" type="ORF">AMORRO_LOCUS10023</name>
</gene>